<sequence length="136" mass="15938">MIALTTYFFILQLILFVVLSIIAVKSNIIVKGNLLIMLSATLLATIPLHYIGPRIARLYSNEVKIDTMLEFFIFTILFAGLIHLISFLFKKYIFKKFYKPTNDTLLSFIFANLYPVYAALFAIILFFWRKHDWFPK</sequence>
<keyword evidence="3" id="KW-1185">Reference proteome</keyword>
<reference evidence="2 3" key="1">
    <citation type="submission" date="2005-11" db="EMBL/GenBank/DDBJ databases">
        <title>The complete genome sequence of Lawsonia intracellularis: the causative agent of proliferative enteropathy.</title>
        <authorList>
            <person name="Kaur K."/>
            <person name="Zhang Q."/>
            <person name="Beckler D."/>
            <person name="Munir S."/>
            <person name="Li L."/>
            <person name="Kinsley K."/>
            <person name="Herron L."/>
            <person name="Peterson A."/>
            <person name="May B."/>
            <person name="Singh S."/>
            <person name="Gebhart C."/>
            <person name="Kapur V."/>
        </authorList>
    </citation>
    <scope>NUCLEOTIDE SEQUENCE [LARGE SCALE GENOMIC DNA]</scope>
    <source>
        <strain evidence="2 3">PHE/MN1-00</strain>
        <plasmid evidence="3">pLaw3</plasmid>
    </source>
</reference>
<dbReference type="KEGG" id="lip:LIC100"/>
<geneLocation type="plasmid" evidence="3">
    <name>pLaw3</name>
</geneLocation>
<feature type="transmembrane region" description="Helical" evidence="1">
    <location>
        <begin position="6"/>
        <end position="24"/>
    </location>
</feature>
<dbReference type="Proteomes" id="UP000002430">
    <property type="component" value="Plasmid 3"/>
</dbReference>
<dbReference type="AlphaFoldDB" id="Q1MNN1"/>
<keyword evidence="1" id="KW-1133">Transmembrane helix</keyword>
<gene>
    <name evidence="2" type="ordered locus">LIC100</name>
</gene>
<protein>
    <submittedName>
        <fullName evidence="2">NA</fullName>
    </submittedName>
</protein>
<name>Q1MNN1_LAWIP</name>
<evidence type="ECO:0000256" key="1">
    <source>
        <dbReference type="SAM" id="Phobius"/>
    </source>
</evidence>
<evidence type="ECO:0000313" key="3">
    <source>
        <dbReference type="Proteomes" id="UP000002430"/>
    </source>
</evidence>
<feature type="transmembrane region" description="Helical" evidence="1">
    <location>
        <begin position="71"/>
        <end position="93"/>
    </location>
</feature>
<dbReference type="HOGENOM" id="CLU_1872847_0_0_7"/>
<feature type="transmembrane region" description="Helical" evidence="1">
    <location>
        <begin position="33"/>
        <end position="51"/>
    </location>
</feature>
<evidence type="ECO:0000313" key="2">
    <source>
        <dbReference type="EMBL" id="CAJ54052.1"/>
    </source>
</evidence>
<proteinExistence type="predicted"/>
<keyword evidence="1" id="KW-0472">Membrane</keyword>
<keyword evidence="2" id="KW-0614">Plasmid</keyword>
<accession>Q1MNN1</accession>
<organism evidence="2 3">
    <name type="scientific">Lawsonia intracellularis (strain PHE/MN1-00)</name>
    <dbReference type="NCBI Taxonomy" id="363253"/>
    <lineage>
        <taxon>Bacteria</taxon>
        <taxon>Pseudomonadati</taxon>
        <taxon>Thermodesulfobacteriota</taxon>
        <taxon>Desulfovibrionia</taxon>
        <taxon>Desulfovibrionales</taxon>
        <taxon>Desulfovibrionaceae</taxon>
        <taxon>Lawsonia</taxon>
    </lineage>
</organism>
<dbReference type="RefSeq" id="WP_011527419.1">
    <property type="nucleotide sequence ID" value="NC_008014.1"/>
</dbReference>
<feature type="transmembrane region" description="Helical" evidence="1">
    <location>
        <begin position="105"/>
        <end position="128"/>
    </location>
</feature>
<dbReference type="EMBL" id="AM180255">
    <property type="protein sequence ID" value="CAJ54052.1"/>
    <property type="molecule type" value="Genomic_DNA"/>
</dbReference>
<keyword evidence="1" id="KW-0812">Transmembrane</keyword>